<dbReference type="SUPFAM" id="SSF52047">
    <property type="entry name" value="RNI-like"/>
    <property type="match status" value="1"/>
</dbReference>
<reference evidence="2" key="1">
    <citation type="journal article" date="2014" name="Proc. Natl. Acad. Sci. U.S.A.">
        <title>Extensive sampling of basidiomycete genomes demonstrates inadequacy of the white-rot/brown-rot paradigm for wood decay fungi.</title>
        <authorList>
            <person name="Riley R."/>
            <person name="Salamov A.A."/>
            <person name="Brown D.W."/>
            <person name="Nagy L.G."/>
            <person name="Floudas D."/>
            <person name="Held B.W."/>
            <person name="Levasseur A."/>
            <person name="Lombard V."/>
            <person name="Morin E."/>
            <person name="Otillar R."/>
            <person name="Lindquist E.A."/>
            <person name="Sun H."/>
            <person name="LaButti K.M."/>
            <person name="Schmutz J."/>
            <person name="Jabbour D."/>
            <person name="Luo H."/>
            <person name="Baker S.E."/>
            <person name="Pisabarro A.G."/>
            <person name="Walton J.D."/>
            <person name="Blanchette R.A."/>
            <person name="Henrissat B."/>
            <person name="Martin F."/>
            <person name="Cullen D."/>
            <person name="Hibbett D.S."/>
            <person name="Grigoriev I.V."/>
        </authorList>
    </citation>
    <scope>NUCLEOTIDE SEQUENCE [LARGE SCALE GENOMIC DNA]</scope>
    <source>
        <strain evidence="2">FD-172 SS1</strain>
    </source>
</reference>
<organism evidence="1 2">
    <name type="scientific">Botryobasidium botryosum (strain FD-172 SS1)</name>
    <dbReference type="NCBI Taxonomy" id="930990"/>
    <lineage>
        <taxon>Eukaryota</taxon>
        <taxon>Fungi</taxon>
        <taxon>Dikarya</taxon>
        <taxon>Basidiomycota</taxon>
        <taxon>Agaricomycotina</taxon>
        <taxon>Agaricomycetes</taxon>
        <taxon>Cantharellales</taxon>
        <taxon>Botryobasidiaceae</taxon>
        <taxon>Botryobasidium</taxon>
    </lineage>
</organism>
<dbReference type="Gene3D" id="3.80.10.10">
    <property type="entry name" value="Ribonuclease Inhibitor"/>
    <property type="match status" value="1"/>
</dbReference>
<protein>
    <submittedName>
        <fullName evidence="1">Uncharacterized protein</fullName>
    </submittedName>
</protein>
<dbReference type="OrthoDB" id="3365698at2759"/>
<gene>
    <name evidence="1" type="ORF">BOTBODRAFT_171908</name>
</gene>
<dbReference type="AlphaFoldDB" id="A0A067N3A4"/>
<dbReference type="Proteomes" id="UP000027195">
    <property type="component" value="Unassembled WGS sequence"/>
</dbReference>
<dbReference type="InParanoid" id="A0A067N3A4"/>
<sequence length="540" mass="60302">MAICSKLSRGLSSDSLRLLEELTESLRRHPMDKSYAGGDQGDSRSCIVAQRARFELAAEALLGEVAHLSRQVNQCSLINRLPIEIFIQIFLPGVIDDIKSHKPLRIPLFAITISHVCHFWREIALASPTLWTLLHPSHPTELVARAKAIPRDVVLTPDSLSIDVNPTLMNMQSLRIVLPDQEDPVNLTQLMSHPAPTLSALYLSTTPGCDRGMAEIPGHPFEGEHCLEVVSIRNCGINWKTNLLVGLQRLCLSHIDIAYWMGLRELLLILEACPELRDLDLQECGFYPAVDTENIRVSLPRLTNVSWQGTQLLSHGDAFLSHILAPPAVNLTIACHYLTGVDSILPPAHVAYTLPVSPTLRSLPQTIMSNCERLTLSITTICRHTSYGLAFTYDDGGITLSFAYTRPQLLEQLDRLSPLLSNATKLKSLHMTNFNRQESAKLHAIIRSIPGLKDVCFEWCWGDCEDYIFNALTAEEWTQPIKRIILRHSHNSLVSLVQFAQFRATISELLPIEVLLRSHREADPEALNALRTLATVSLES</sequence>
<evidence type="ECO:0000313" key="1">
    <source>
        <dbReference type="EMBL" id="KDQ18251.1"/>
    </source>
</evidence>
<dbReference type="HOGENOM" id="CLU_022942_0_0_1"/>
<proteinExistence type="predicted"/>
<dbReference type="STRING" id="930990.A0A067N3A4"/>
<accession>A0A067N3A4</accession>
<evidence type="ECO:0000313" key="2">
    <source>
        <dbReference type="Proteomes" id="UP000027195"/>
    </source>
</evidence>
<keyword evidence="2" id="KW-1185">Reference proteome</keyword>
<dbReference type="EMBL" id="KL198022">
    <property type="protein sequence ID" value="KDQ18251.1"/>
    <property type="molecule type" value="Genomic_DNA"/>
</dbReference>
<name>A0A067N3A4_BOTB1</name>
<dbReference type="InterPro" id="IPR032675">
    <property type="entry name" value="LRR_dom_sf"/>
</dbReference>